<reference evidence="3" key="1">
    <citation type="journal article" date="2018" name="Nat. Microbiol.">
        <title>Leveraging single-cell genomics to expand the fungal tree of life.</title>
        <authorList>
            <person name="Ahrendt S.R."/>
            <person name="Quandt C.A."/>
            <person name="Ciobanu D."/>
            <person name="Clum A."/>
            <person name="Salamov A."/>
            <person name="Andreopoulos B."/>
            <person name="Cheng J.F."/>
            <person name="Woyke T."/>
            <person name="Pelin A."/>
            <person name="Henrissat B."/>
            <person name="Reynolds N.K."/>
            <person name="Benny G.L."/>
            <person name="Smith M.E."/>
            <person name="James T.Y."/>
            <person name="Grigoriev I.V."/>
        </authorList>
    </citation>
    <scope>NUCLEOTIDE SEQUENCE [LARGE SCALE GENOMIC DNA]</scope>
    <source>
        <strain evidence="3">Baker2002</strain>
    </source>
</reference>
<keyword evidence="1" id="KW-0732">Signal</keyword>
<evidence type="ECO:0000313" key="3">
    <source>
        <dbReference type="Proteomes" id="UP000268321"/>
    </source>
</evidence>
<evidence type="ECO:0000313" key="2">
    <source>
        <dbReference type="EMBL" id="RKP28630.1"/>
    </source>
</evidence>
<name>A0A4P9ZA11_9ASCO</name>
<feature type="chain" id="PRO_5020213012" evidence="1">
    <location>
        <begin position="17"/>
        <end position="155"/>
    </location>
</feature>
<dbReference type="EMBL" id="ML004747">
    <property type="protein sequence ID" value="RKP28630.1"/>
    <property type="molecule type" value="Genomic_DNA"/>
</dbReference>
<proteinExistence type="predicted"/>
<evidence type="ECO:0000256" key="1">
    <source>
        <dbReference type="SAM" id="SignalP"/>
    </source>
</evidence>
<keyword evidence="3" id="KW-1185">Reference proteome</keyword>
<organism evidence="2 3">
    <name type="scientific">Metschnikowia bicuspidata</name>
    <dbReference type="NCBI Taxonomy" id="27322"/>
    <lineage>
        <taxon>Eukaryota</taxon>
        <taxon>Fungi</taxon>
        <taxon>Dikarya</taxon>
        <taxon>Ascomycota</taxon>
        <taxon>Saccharomycotina</taxon>
        <taxon>Pichiomycetes</taxon>
        <taxon>Metschnikowiaceae</taxon>
        <taxon>Metschnikowia</taxon>
    </lineage>
</organism>
<feature type="signal peptide" evidence="1">
    <location>
        <begin position="1"/>
        <end position="16"/>
    </location>
</feature>
<accession>A0A4P9ZA11</accession>
<dbReference type="Proteomes" id="UP000268321">
    <property type="component" value="Unassembled WGS sequence"/>
</dbReference>
<protein>
    <submittedName>
        <fullName evidence="2">Uncharacterized protein</fullName>
    </submittedName>
</protein>
<gene>
    <name evidence="2" type="ORF">METBISCDRAFT_28955</name>
</gene>
<sequence length="155" mass="17503">MKLLAALPVLLPVAHALFCEDFQLRVVNSDDSGLVCKSVDYPGYYIIDYLGGRGEFFHFGDDNMLVDSDQVSLIVSDSGEVRGAFPSEVATQGFFFDNKHLKPQSNVDFYACKLEQPRIYSLQVGYKKGCTKVELGKTRLIRRKPIRYSCERCNC</sequence>
<dbReference type="AlphaFoldDB" id="A0A4P9ZA11"/>